<reference evidence="12 13" key="1">
    <citation type="submission" date="2014-10" db="EMBL/GenBank/DDBJ databases">
        <title>The Complete Genome Sequence for the Shellfish Pathogen Vibrio coralliilyticus RE98 Isolated from a Shellfish Hatchery.</title>
        <authorList>
            <person name="Richards G.P."/>
            <person name="Bono J.L."/>
            <person name="Watson M.A."/>
            <person name="Needleman D.S."/>
        </authorList>
    </citation>
    <scope>NUCLEOTIDE SEQUENCE [LARGE SCALE GENOMIC DNA]</scope>
    <source>
        <strain evidence="12 13">RE98</strain>
    </source>
</reference>
<evidence type="ECO:0000256" key="5">
    <source>
        <dbReference type="ARBA" id="ARBA00023015"/>
    </source>
</evidence>
<keyword evidence="13" id="KW-1185">Reference proteome</keyword>
<dbReference type="InterPro" id="IPR016032">
    <property type="entry name" value="Sig_transdc_resp-reg_C-effctor"/>
</dbReference>
<evidence type="ECO:0000256" key="2">
    <source>
        <dbReference type="ARBA" id="ARBA00022490"/>
    </source>
</evidence>
<evidence type="ECO:0000256" key="8">
    <source>
        <dbReference type="PROSITE-ProRule" id="PRU00169"/>
    </source>
</evidence>
<dbReference type="InterPro" id="IPR001789">
    <property type="entry name" value="Sig_transdc_resp-reg_receiver"/>
</dbReference>
<dbReference type="KEGG" id="vcy:IX92_19485"/>
<dbReference type="Pfam" id="PF00486">
    <property type="entry name" value="Trans_reg_C"/>
    <property type="match status" value="1"/>
</dbReference>
<dbReference type="PROSITE" id="PS50110">
    <property type="entry name" value="RESPONSE_REGULATORY"/>
    <property type="match status" value="1"/>
</dbReference>
<evidence type="ECO:0000256" key="7">
    <source>
        <dbReference type="ARBA" id="ARBA00023163"/>
    </source>
</evidence>
<dbReference type="Proteomes" id="UP000030081">
    <property type="component" value="Chromosome 2"/>
</dbReference>
<organism evidence="12 13">
    <name type="scientific">Vibrio coralliilyticus</name>
    <dbReference type="NCBI Taxonomy" id="190893"/>
    <lineage>
        <taxon>Bacteria</taxon>
        <taxon>Pseudomonadati</taxon>
        <taxon>Pseudomonadota</taxon>
        <taxon>Gammaproteobacteria</taxon>
        <taxon>Vibrionales</taxon>
        <taxon>Vibrionaceae</taxon>
        <taxon>Vibrio</taxon>
    </lineage>
</organism>
<evidence type="ECO:0000313" key="12">
    <source>
        <dbReference type="EMBL" id="AIW21210.1"/>
    </source>
</evidence>
<evidence type="ECO:0000256" key="9">
    <source>
        <dbReference type="PROSITE-ProRule" id="PRU01091"/>
    </source>
</evidence>
<keyword evidence="4" id="KW-0902">Two-component regulatory system</keyword>
<dbReference type="InterPro" id="IPR036388">
    <property type="entry name" value="WH-like_DNA-bd_sf"/>
</dbReference>
<dbReference type="PANTHER" id="PTHR48111:SF39">
    <property type="entry name" value="TRANSCRIPTIONAL REGULATORY PROTEIN CPXR"/>
    <property type="match status" value="1"/>
</dbReference>
<dbReference type="GO" id="GO:0000976">
    <property type="term" value="F:transcription cis-regulatory region binding"/>
    <property type="evidence" value="ECO:0007669"/>
    <property type="project" value="TreeGrafter"/>
</dbReference>
<sequence length="250" mass="28337">MFEGGGRLSFNDHRSYGQTLSGNEPSILLVEDDKHLNQQLTSLLQDSRYQVTNLDCGAEALNCLKQSNFDLIILDINLPEVDGFGLLNFIRSHSNTPVIMLTAYGAEEHRIRGLRYGADDYISKPCNFTEVSLRIEAILRRTGHNQASSSNRYQEYKELKLDKNELTVTVNESAPITLTPIQFKLLWTLVANHGAVQSKPFLYQVVLERDFSSYDRSLDMHLSRVRKSLVALGMSSERIQTVHGKGYLLR</sequence>
<evidence type="ECO:0000256" key="1">
    <source>
        <dbReference type="ARBA" id="ARBA00004496"/>
    </source>
</evidence>
<protein>
    <submittedName>
        <fullName evidence="12">Transcriptional regulator</fullName>
    </submittedName>
</protein>
<dbReference type="InterPro" id="IPR039420">
    <property type="entry name" value="WalR-like"/>
</dbReference>
<proteinExistence type="predicted"/>
<dbReference type="Pfam" id="PF00072">
    <property type="entry name" value="Response_reg"/>
    <property type="match status" value="1"/>
</dbReference>
<dbReference type="SUPFAM" id="SSF46894">
    <property type="entry name" value="C-terminal effector domain of the bipartite response regulators"/>
    <property type="match status" value="1"/>
</dbReference>
<evidence type="ECO:0000256" key="6">
    <source>
        <dbReference type="ARBA" id="ARBA00023125"/>
    </source>
</evidence>
<keyword evidence="2" id="KW-0963">Cytoplasm</keyword>
<dbReference type="AlphaFoldDB" id="A0AAN0SHG0"/>
<gene>
    <name evidence="12" type="ORF">IX92_19485</name>
</gene>
<evidence type="ECO:0000259" key="11">
    <source>
        <dbReference type="PROSITE" id="PS51755"/>
    </source>
</evidence>
<dbReference type="RefSeq" id="WP_043010190.1">
    <property type="nucleotide sequence ID" value="NZ_CP009618.1"/>
</dbReference>
<dbReference type="Gene3D" id="6.10.250.690">
    <property type="match status" value="1"/>
</dbReference>
<evidence type="ECO:0000256" key="3">
    <source>
        <dbReference type="ARBA" id="ARBA00022553"/>
    </source>
</evidence>
<accession>A0AAN0SHG0</accession>
<feature type="DNA-binding region" description="OmpR/PhoB-type" evidence="9">
    <location>
        <begin position="148"/>
        <end position="250"/>
    </location>
</feature>
<comment type="subcellular location">
    <subcellularLocation>
        <location evidence="1">Cytoplasm</location>
    </subcellularLocation>
</comment>
<dbReference type="SMART" id="SM00448">
    <property type="entry name" value="REC"/>
    <property type="match status" value="1"/>
</dbReference>
<dbReference type="GO" id="GO:0032993">
    <property type="term" value="C:protein-DNA complex"/>
    <property type="evidence" value="ECO:0007669"/>
    <property type="project" value="TreeGrafter"/>
</dbReference>
<evidence type="ECO:0000256" key="4">
    <source>
        <dbReference type="ARBA" id="ARBA00023012"/>
    </source>
</evidence>
<dbReference type="SMART" id="SM00862">
    <property type="entry name" value="Trans_reg_C"/>
    <property type="match status" value="1"/>
</dbReference>
<name>A0AAN0SHG0_9VIBR</name>
<dbReference type="CDD" id="cd00383">
    <property type="entry name" value="trans_reg_C"/>
    <property type="match status" value="1"/>
</dbReference>
<dbReference type="PROSITE" id="PS51755">
    <property type="entry name" value="OMPR_PHOB"/>
    <property type="match status" value="1"/>
</dbReference>
<dbReference type="GO" id="GO:0006355">
    <property type="term" value="P:regulation of DNA-templated transcription"/>
    <property type="evidence" value="ECO:0007669"/>
    <property type="project" value="InterPro"/>
</dbReference>
<dbReference type="GO" id="GO:0000156">
    <property type="term" value="F:phosphorelay response regulator activity"/>
    <property type="evidence" value="ECO:0007669"/>
    <property type="project" value="TreeGrafter"/>
</dbReference>
<dbReference type="Gene3D" id="3.40.50.2300">
    <property type="match status" value="1"/>
</dbReference>
<keyword evidence="6 9" id="KW-0238">DNA-binding</keyword>
<dbReference type="SUPFAM" id="SSF52172">
    <property type="entry name" value="CheY-like"/>
    <property type="match status" value="1"/>
</dbReference>
<dbReference type="InterPro" id="IPR001867">
    <property type="entry name" value="OmpR/PhoB-type_DNA-bd"/>
</dbReference>
<dbReference type="InterPro" id="IPR011006">
    <property type="entry name" value="CheY-like_superfamily"/>
</dbReference>
<dbReference type="PANTHER" id="PTHR48111">
    <property type="entry name" value="REGULATOR OF RPOS"/>
    <property type="match status" value="1"/>
</dbReference>
<evidence type="ECO:0000259" key="10">
    <source>
        <dbReference type="PROSITE" id="PS50110"/>
    </source>
</evidence>
<dbReference type="Gene3D" id="1.10.10.10">
    <property type="entry name" value="Winged helix-like DNA-binding domain superfamily/Winged helix DNA-binding domain"/>
    <property type="match status" value="1"/>
</dbReference>
<evidence type="ECO:0000313" key="13">
    <source>
        <dbReference type="Proteomes" id="UP000030081"/>
    </source>
</evidence>
<keyword evidence="3 8" id="KW-0597">Phosphoprotein</keyword>
<feature type="domain" description="OmpR/PhoB-type" evidence="11">
    <location>
        <begin position="148"/>
        <end position="250"/>
    </location>
</feature>
<feature type="modified residue" description="4-aspartylphosphate" evidence="8">
    <location>
        <position position="75"/>
    </location>
</feature>
<feature type="domain" description="Response regulatory" evidence="10">
    <location>
        <begin position="26"/>
        <end position="139"/>
    </location>
</feature>
<dbReference type="EMBL" id="CP009618">
    <property type="protein sequence ID" value="AIW21210.1"/>
    <property type="molecule type" value="Genomic_DNA"/>
</dbReference>
<keyword evidence="5" id="KW-0805">Transcription regulation</keyword>
<dbReference type="GO" id="GO:0005829">
    <property type="term" value="C:cytosol"/>
    <property type="evidence" value="ECO:0007669"/>
    <property type="project" value="TreeGrafter"/>
</dbReference>
<keyword evidence="7" id="KW-0804">Transcription</keyword>